<evidence type="ECO:0000313" key="3">
    <source>
        <dbReference type="Proteomes" id="UP000383932"/>
    </source>
</evidence>
<feature type="compositionally biased region" description="Basic and acidic residues" evidence="1">
    <location>
        <begin position="340"/>
        <end position="374"/>
    </location>
</feature>
<gene>
    <name evidence="2" type="ORF">CTheo_7478</name>
</gene>
<comment type="caution">
    <text evidence="2">The sequence shown here is derived from an EMBL/GenBank/DDBJ whole genome shotgun (WGS) entry which is preliminary data.</text>
</comment>
<evidence type="ECO:0000313" key="2">
    <source>
        <dbReference type="EMBL" id="KAB5589079.1"/>
    </source>
</evidence>
<dbReference type="EMBL" id="SSOP01000320">
    <property type="protein sequence ID" value="KAB5589079.1"/>
    <property type="molecule type" value="Genomic_DNA"/>
</dbReference>
<feature type="compositionally biased region" description="Acidic residues" evidence="1">
    <location>
        <begin position="325"/>
        <end position="339"/>
    </location>
</feature>
<protein>
    <submittedName>
        <fullName evidence="2">Uncharacterized protein</fullName>
    </submittedName>
</protein>
<keyword evidence="3" id="KW-1185">Reference proteome</keyword>
<dbReference type="AlphaFoldDB" id="A0A5N5QBR4"/>
<proteinExistence type="predicted"/>
<dbReference type="Proteomes" id="UP000383932">
    <property type="component" value="Unassembled WGS sequence"/>
</dbReference>
<feature type="compositionally biased region" description="Polar residues" evidence="1">
    <location>
        <begin position="414"/>
        <end position="424"/>
    </location>
</feature>
<dbReference type="OrthoDB" id="3229778at2759"/>
<feature type="compositionally biased region" description="Low complexity" evidence="1">
    <location>
        <begin position="396"/>
        <end position="413"/>
    </location>
</feature>
<feature type="region of interest" description="Disordered" evidence="1">
    <location>
        <begin position="448"/>
        <end position="506"/>
    </location>
</feature>
<accession>A0A5N5QBR4</accession>
<evidence type="ECO:0000256" key="1">
    <source>
        <dbReference type="SAM" id="MobiDB-lite"/>
    </source>
</evidence>
<feature type="compositionally biased region" description="Polar residues" evidence="1">
    <location>
        <begin position="385"/>
        <end position="395"/>
    </location>
</feature>
<organism evidence="2 3">
    <name type="scientific">Ceratobasidium theobromae</name>
    <dbReference type="NCBI Taxonomy" id="1582974"/>
    <lineage>
        <taxon>Eukaryota</taxon>
        <taxon>Fungi</taxon>
        <taxon>Dikarya</taxon>
        <taxon>Basidiomycota</taxon>
        <taxon>Agaricomycotina</taxon>
        <taxon>Agaricomycetes</taxon>
        <taxon>Cantharellales</taxon>
        <taxon>Ceratobasidiaceae</taxon>
        <taxon>Ceratobasidium</taxon>
    </lineage>
</organism>
<feature type="region of interest" description="Disordered" evidence="1">
    <location>
        <begin position="325"/>
        <end position="424"/>
    </location>
</feature>
<reference evidence="2 3" key="1">
    <citation type="journal article" date="2019" name="Fungal Biol. Biotechnol.">
        <title>Draft genome sequence of fastidious pathogen Ceratobasidium theobromae, which causes vascular-streak dieback in Theobroma cacao.</title>
        <authorList>
            <person name="Ali S.S."/>
            <person name="Asman A."/>
            <person name="Shao J."/>
            <person name="Firmansyah A.P."/>
            <person name="Susilo A.W."/>
            <person name="Rosmana A."/>
            <person name="McMahon P."/>
            <person name="Junaid M."/>
            <person name="Guest D."/>
            <person name="Kheng T.Y."/>
            <person name="Meinhardt L.W."/>
            <person name="Bailey B.A."/>
        </authorList>
    </citation>
    <scope>NUCLEOTIDE SEQUENCE [LARGE SCALE GENOMIC DNA]</scope>
    <source>
        <strain evidence="2 3">CT2</strain>
    </source>
</reference>
<sequence length="506" mass="55881">MGFLSDNELEYEDDNVGTDVDTPPGSPNLAATHAQTIAENLTADFHELNSRTVRNYAALCCQEFGLTDSDKDDILRISQMHTHLIAVRQYTRVVALTRSVHRMVLESFLESSEFKDYITRRVQATFLDAELPTYVRGCTSRLIQHMQANPASWRIPPIVHANFISSKAFWKAVGAIASNFRGDMRRKIKKSINENWDIGAFAKKLCVKGYQPTLDHWRRFALLRCYMHDWEELPVRRGKGRLMPFWAFIDTKMDKLRVKCTKPTEAATRKAVKEMLKANLKDDRRRYVGPASGAIQLPANIQLPEWQRDHAQAVKDMLLYVVDANPEDDVDDDGDVDGGGDERGSGDFEGVRGDDTHMEEDQSSHTAAGHDAHNIRTGRVLVPDTQDTATGTDPQSNTSLGNSGSSLGSPGTSQRVSPASETQSSIMASFVPGTPRLGTSQVRAETQPIASGSDGIPGQNGQTGWAGGSLVDRRTRTPHAASSPASHVVPYRATRSRASHQLNTIP</sequence>
<name>A0A5N5QBR4_9AGAM</name>